<dbReference type="PROSITE" id="PS50893">
    <property type="entry name" value="ABC_TRANSPORTER_2"/>
    <property type="match status" value="1"/>
</dbReference>
<dbReference type="PANTHER" id="PTHR43582">
    <property type="entry name" value="LINEARMYCIN RESISTANCE ATP-BINDING PROTEIN LNRL"/>
    <property type="match status" value="1"/>
</dbReference>
<dbReference type="InterPro" id="IPR025302">
    <property type="entry name" value="DrrA1/2-like_C"/>
</dbReference>
<dbReference type="InterPro" id="IPR003439">
    <property type="entry name" value="ABC_transporter-like_ATP-bd"/>
</dbReference>
<proteinExistence type="predicted"/>
<dbReference type="Pfam" id="PF00005">
    <property type="entry name" value="ABC_tran"/>
    <property type="match status" value="1"/>
</dbReference>
<dbReference type="AlphaFoldDB" id="A0A6N7ZE22"/>
<keyword evidence="1" id="KW-0813">Transport</keyword>
<evidence type="ECO:0000256" key="3">
    <source>
        <dbReference type="ARBA" id="ARBA00022840"/>
    </source>
</evidence>
<evidence type="ECO:0000313" key="7">
    <source>
        <dbReference type="Proteomes" id="UP000440668"/>
    </source>
</evidence>
<name>A0A6N7ZE22_9MICO</name>
<comment type="caution">
    <text evidence="6">The sequence shown here is derived from an EMBL/GenBank/DDBJ whole genome shotgun (WGS) entry which is preliminary data.</text>
</comment>
<evidence type="ECO:0000259" key="5">
    <source>
        <dbReference type="PROSITE" id="PS50893"/>
    </source>
</evidence>
<feature type="compositionally biased region" description="Low complexity" evidence="4">
    <location>
        <begin position="384"/>
        <end position="403"/>
    </location>
</feature>
<evidence type="ECO:0000256" key="1">
    <source>
        <dbReference type="ARBA" id="ARBA00022448"/>
    </source>
</evidence>
<dbReference type="GO" id="GO:0005524">
    <property type="term" value="F:ATP binding"/>
    <property type="evidence" value="ECO:0007669"/>
    <property type="project" value="UniProtKB-KW"/>
</dbReference>
<keyword evidence="2" id="KW-0547">Nucleotide-binding</keyword>
<dbReference type="Pfam" id="PF13732">
    <property type="entry name" value="DrrA1-3_C"/>
    <property type="match status" value="1"/>
</dbReference>
<dbReference type="Gene3D" id="3.40.50.300">
    <property type="entry name" value="P-loop containing nucleotide triphosphate hydrolases"/>
    <property type="match status" value="1"/>
</dbReference>
<dbReference type="SUPFAM" id="SSF52540">
    <property type="entry name" value="P-loop containing nucleoside triphosphate hydrolases"/>
    <property type="match status" value="1"/>
</dbReference>
<dbReference type="GO" id="GO:0016887">
    <property type="term" value="F:ATP hydrolysis activity"/>
    <property type="evidence" value="ECO:0007669"/>
    <property type="project" value="InterPro"/>
</dbReference>
<reference evidence="6 7" key="1">
    <citation type="submission" date="2019-11" db="EMBL/GenBank/DDBJ databases">
        <title>Cellulosimicrobium composti sp. nov. isolated from a compost.</title>
        <authorList>
            <person name="Yang Y."/>
        </authorList>
    </citation>
    <scope>NUCLEOTIDE SEQUENCE [LARGE SCALE GENOMIC DNA]</scope>
    <source>
        <strain evidence="6 7">BIT-GX5</strain>
    </source>
</reference>
<evidence type="ECO:0000256" key="2">
    <source>
        <dbReference type="ARBA" id="ARBA00022741"/>
    </source>
</evidence>
<evidence type="ECO:0000313" key="6">
    <source>
        <dbReference type="EMBL" id="MTG87589.1"/>
    </source>
</evidence>
<feature type="compositionally biased region" description="Basic residues" evidence="4">
    <location>
        <begin position="1"/>
        <end position="10"/>
    </location>
</feature>
<dbReference type="InterPro" id="IPR027417">
    <property type="entry name" value="P-loop_NTPase"/>
</dbReference>
<accession>A0A6N7ZE22</accession>
<protein>
    <submittedName>
        <fullName evidence="6">ATP-binding cassette domain-containing protein</fullName>
    </submittedName>
</protein>
<keyword evidence="3 6" id="KW-0067">ATP-binding</keyword>
<dbReference type="PROSITE" id="PS00211">
    <property type="entry name" value="ABC_TRANSPORTER_1"/>
    <property type="match status" value="1"/>
</dbReference>
<feature type="region of interest" description="Disordered" evidence="4">
    <location>
        <begin position="1"/>
        <end position="57"/>
    </location>
</feature>
<sequence>MRQHPGHRARVVPPDRRNCCVNSHPGPSHAIRAGGTGPGETAPDRRSPTVPPATRAPGTAIDAVALRKTYPGGRGRPPVRALDGLSFAVPTGTVFALLGPNGAGKSTTTKILATLSRADSGTAHVAGTDVARHPERVRRAIGYVAQKPVTDPMDTGRENLVLAGRLQGLGARDARARAAELLDRFSLTDAADRLVTTYSGGMARKLDVAMGLVHRPQVLFLDEPTTGLDPEARAEMWAEIERMTAVESMTILLTTHYLEEADRLAANVAIVDEGRVVVAGTPDALKDELRGDGIVVELAPGVPDDGASLAGRVADAVRASGVRDVRVEGRTLRARADAGAVALPAVLAGLDAAGLPVASATLARPSLDDVYLRHTGRSLTAAQAGSRSAAGDHAGAAAEEVAA</sequence>
<dbReference type="Proteomes" id="UP000440668">
    <property type="component" value="Unassembled WGS sequence"/>
</dbReference>
<dbReference type="EMBL" id="WMKA01000002">
    <property type="protein sequence ID" value="MTG87589.1"/>
    <property type="molecule type" value="Genomic_DNA"/>
</dbReference>
<evidence type="ECO:0000256" key="4">
    <source>
        <dbReference type="SAM" id="MobiDB-lite"/>
    </source>
</evidence>
<gene>
    <name evidence="6" type="ORF">GJV82_01260</name>
</gene>
<dbReference type="SMART" id="SM00382">
    <property type="entry name" value="AAA"/>
    <property type="match status" value="1"/>
</dbReference>
<dbReference type="PANTHER" id="PTHR43582:SF5">
    <property type="entry name" value="ABC TRANSPORTER"/>
    <property type="match status" value="1"/>
</dbReference>
<dbReference type="InterPro" id="IPR003593">
    <property type="entry name" value="AAA+_ATPase"/>
</dbReference>
<dbReference type="InterPro" id="IPR017871">
    <property type="entry name" value="ABC_transporter-like_CS"/>
</dbReference>
<feature type="region of interest" description="Disordered" evidence="4">
    <location>
        <begin position="382"/>
        <end position="403"/>
    </location>
</feature>
<organism evidence="6 7">
    <name type="scientific">Cellulosimicrobium composti</name>
    <dbReference type="NCBI Taxonomy" id="2672572"/>
    <lineage>
        <taxon>Bacteria</taxon>
        <taxon>Bacillati</taxon>
        <taxon>Actinomycetota</taxon>
        <taxon>Actinomycetes</taxon>
        <taxon>Micrococcales</taxon>
        <taxon>Promicromonosporaceae</taxon>
        <taxon>Cellulosimicrobium</taxon>
    </lineage>
</organism>
<feature type="domain" description="ABC transporter" evidence="5">
    <location>
        <begin position="61"/>
        <end position="298"/>
    </location>
</feature>